<evidence type="ECO:0000313" key="1">
    <source>
        <dbReference type="EMBL" id="BCZ49184.1"/>
    </source>
</evidence>
<gene>
    <name evidence="1" type="ORF">psyc5s11_52510</name>
</gene>
<evidence type="ECO:0000313" key="2">
    <source>
        <dbReference type="Proteomes" id="UP000824633"/>
    </source>
</evidence>
<sequence length="82" mass="9605">MSDYSMDISGSIELSDYSNIFDYLNIIDKDDNFVIRINKDNKGDIDVINSMLRDNKFIINYTQYDDFGNYYISANKAHENNI</sequence>
<dbReference type="Proteomes" id="UP000824633">
    <property type="component" value="Chromosome"/>
</dbReference>
<proteinExistence type="predicted"/>
<accession>A0ABN6J8F2</accession>
<organism evidence="1 2">
    <name type="scientific">Clostridium gelidum</name>
    <dbReference type="NCBI Taxonomy" id="704125"/>
    <lineage>
        <taxon>Bacteria</taxon>
        <taxon>Bacillati</taxon>
        <taxon>Bacillota</taxon>
        <taxon>Clostridia</taxon>
        <taxon>Eubacteriales</taxon>
        <taxon>Clostridiaceae</taxon>
        <taxon>Clostridium</taxon>
    </lineage>
</organism>
<protein>
    <submittedName>
        <fullName evidence="1">Uncharacterized protein</fullName>
    </submittedName>
</protein>
<reference evidence="2" key="1">
    <citation type="submission" date="2021-07" db="EMBL/GenBank/DDBJ databases">
        <title>Complete genome sequencing of a Clostridium isolate.</title>
        <authorList>
            <person name="Ueki A."/>
            <person name="Tonouchi A."/>
        </authorList>
    </citation>
    <scope>NUCLEOTIDE SEQUENCE [LARGE SCALE GENOMIC DNA]</scope>
    <source>
        <strain evidence="2">C5S11</strain>
    </source>
</reference>
<keyword evidence="2" id="KW-1185">Reference proteome</keyword>
<dbReference type="RefSeq" id="WP_224035386.1">
    <property type="nucleotide sequence ID" value="NZ_AP024849.1"/>
</dbReference>
<name>A0ABN6J8F2_9CLOT</name>
<dbReference type="EMBL" id="AP024849">
    <property type="protein sequence ID" value="BCZ49184.1"/>
    <property type="molecule type" value="Genomic_DNA"/>
</dbReference>